<dbReference type="InterPro" id="IPR027477">
    <property type="entry name" value="Succ_DH/fumarate_Rdtase_cat_sf"/>
</dbReference>
<dbReference type="STRING" id="1348853.LK12_17885"/>
<keyword evidence="2" id="KW-0285">Flavoprotein</keyword>
<dbReference type="PRINTS" id="PR00411">
    <property type="entry name" value="PNDRDTASEI"/>
</dbReference>
<keyword evidence="7" id="KW-1185">Reference proteome</keyword>
<dbReference type="RefSeq" id="WP_039287122.1">
    <property type="nucleotide sequence ID" value="NZ_JTDI01000006.1"/>
</dbReference>
<organism evidence="6 7">
    <name type="scientific">Novosphingobium malaysiense</name>
    <dbReference type="NCBI Taxonomy" id="1348853"/>
    <lineage>
        <taxon>Bacteria</taxon>
        <taxon>Pseudomonadati</taxon>
        <taxon>Pseudomonadota</taxon>
        <taxon>Alphaproteobacteria</taxon>
        <taxon>Sphingomonadales</taxon>
        <taxon>Sphingomonadaceae</taxon>
        <taxon>Novosphingobium</taxon>
    </lineage>
</organism>
<dbReference type="InterPro" id="IPR003953">
    <property type="entry name" value="FAD-dep_OxRdtase_2_FAD-bd"/>
</dbReference>
<evidence type="ECO:0000256" key="3">
    <source>
        <dbReference type="ARBA" id="ARBA00022827"/>
    </source>
</evidence>
<dbReference type="InterPro" id="IPR050315">
    <property type="entry name" value="FAD-oxidoreductase_2"/>
</dbReference>
<dbReference type="SUPFAM" id="SSF56425">
    <property type="entry name" value="Succinate dehydrogenase/fumarate reductase flavoprotein, catalytic domain"/>
    <property type="match status" value="1"/>
</dbReference>
<evidence type="ECO:0000259" key="5">
    <source>
        <dbReference type="Pfam" id="PF00890"/>
    </source>
</evidence>
<dbReference type="AlphaFoldDB" id="A0A0B1ZH13"/>
<dbReference type="PANTHER" id="PTHR43400:SF10">
    <property type="entry name" value="3-OXOSTEROID 1-DEHYDROGENASE"/>
    <property type="match status" value="1"/>
</dbReference>
<dbReference type="Proteomes" id="UP000031057">
    <property type="component" value="Unassembled WGS sequence"/>
</dbReference>
<dbReference type="EMBL" id="JTDI01000006">
    <property type="protein sequence ID" value="KHK89797.1"/>
    <property type="molecule type" value="Genomic_DNA"/>
</dbReference>
<evidence type="ECO:0000313" key="7">
    <source>
        <dbReference type="Proteomes" id="UP000031057"/>
    </source>
</evidence>
<accession>A0A0B1ZH13</accession>
<protein>
    <recommendedName>
        <fullName evidence="5">FAD-dependent oxidoreductase 2 FAD-binding domain-containing protein</fullName>
    </recommendedName>
</protein>
<dbReference type="PANTHER" id="PTHR43400">
    <property type="entry name" value="FUMARATE REDUCTASE"/>
    <property type="match status" value="1"/>
</dbReference>
<keyword evidence="3" id="KW-0274">FAD</keyword>
<dbReference type="GO" id="GO:0008202">
    <property type="term" value="P:steroid metabolic process"/>
    <property type="evidence" value="ECO:0007669"/>
    <property type="project" value="UniProtKB-ARBA"/>
</dbReference>
<name>A0A0B1ZH13_9SPHN</name>
<feature type="domain" description="FAD-dependent oxidoreductase 2 FAD-binding" evidence="5">
    <location>
        <begin position="8"/>
        <end position="546"/>
    </location>
</feature>
<gene>
    <name evidence="6" type="ORF">LK12_17885</name>
</gene>
<dbReference type="InterPro" id="IPR036188">
    <property type="entry name" value="FAD/NAD-bd_sf"/>
</dbReference>
<keyword evidence="4" id="KW-0560">Oxidoreductase</keyword>
<evidence type="ECO:0000313" key="6">
    <source>
        <dbReference type="EMBL" id="KHK89797.1"/>
    </source>
</evidence>
<evidence type="ECO:0000256" key="2">
    <source>
        <dbReference type="ARBA" id="ARBA00022630"/>
    </source>
</evidence>
<comment type="cofactor">
    <cofactor evidence="1">
        <name>FAD</name>
        <dbReference type="ChEBI" id="CHEBI:57692"/>
    </cofactor>
</comment>
<comment type="caution">
    <text evidence="6">The sequence shown here is derived from an EMBL/GenBank/DDBJ whole genome shotgun (WGS) entry which is preliminary data.</text>
</comment>
<evidence type="ECO:0000256" key="1">
    <source>
        <dbReference type="ARBA" id="ARBA00001974"/>
    </source>
</evidence>
<dbReference type="Gene3D" id="3.50.50.60">
    <property type="entry name" value="FAD/NAD(P)-binding domain"/>
    <property type="match status" value="2"/>
</dbReference>
<reference evidence="6 7" key="1">
    <citation type="submission" date="2014-10" db="EMBL/GenBank/DDBJ databases">
        <title>Genome sequence of Novosphingobium malaysiense MUSC 273(T).</title>
        <authorList>
            <person name="Lee L.-H."/>
        </authorList>
    </citation>
    <scope>NUCLEOTIDE SEQUENCE [LARGE SCALE GENOMIC DNA]</scope>
    <source>
        <strain evidence="6 7">MUSC 273</strain>
    </source>
</reference>
<dbReference type="GO" id="GO:0016491">
    <property type="term" value="F:oxidoreductase activity"/>
    <property type="evidence" value="ECO:0007669"/>
    <property type="project" value="UniProtKB-KW"/>
</dbReference>
<dbReference type="Pfam" id="PF00890">
    <property type="entry name" value="FAD_binding_2"/>
    <property type="match status" value="1"/>
</dbReference>
<evidence type="ECO:0000256" key="4">
    <source>
        <dbReference type="ARBA" id="ARBA00023002"/>
    </source>
</evidence>
<sequence length="570" mass="62789">MSLPEECDVLVVGSGGGGLLSAVRAHDNGLKVAVVEKSDRYGGTTAVAGGGIWIPNNDAIKDVDSPELALTYLKAITDGQVPEHKLKAYIESAPKLVEYLMATLGIHYYHTAHYPDYRLELPGALPIGRHMLPSPRDGRKLGDELFHLREPQPYYRVLRKVHIDLADMGALIQRPKGWKRQVFQLLSRYALDVPWRFKSSRDRRLTFGNALMAGLRQNMLERGIPLFLSTPLDELVREDGAVTAAYVTYKGSRRRVAVRKGVILASGGFEKSQELRNREMGHTQVEWSITPAPNTGDGLNAAEKIGAATEFLDKAWWCPSIRLPGPVMSSVDLRVGLFSDRALPHTVCVNRNGDRFANEALNYNDFGWAMLADNEKTGANLPCWIVFDAQARAKYPIGSIWPSAVKPDRFIPQDWWDNILYRADTVRGLAEKIEVEPAKLEAVVQRMNHYASTGIDEEFSRGESAYDRYFGDQRIMPNPNLGPIEKAPFYAMRLDLGDTGTKGGPKVDEYANVLQADGTPIKGLYAVGNVAGSVMAGAYPGPGSTIGPAMVFGMVAADHIARTTSNLPPR</sequence>
<proteinExistence type="predicted"/>
<dbReference type="SUPFAM" id="SSF51905">
    <property type="entry name" value="FAD/NAD(P)-binding domain"/>
    <property type="match status" value="1"/>
</dbReference>
<dbReference type="OrthoDB" id="3178130at2"/>